<dbReference type="Proteomes" id="UP001218218">
    <property type="component" value="Unassembled WGS sequence"/>
</dbReference>
<dbReference type="EMBL" id="JARIHO010000024">
    <property type="protein sequence ID" value="KAJ7343062.1"/>
    <property type="molecule type" value="Genomic_DNA"/>
</dbReference>
<keyword evidence="2" id="KW-1185">Reference proteome</keyword>
<accession>A0AAD7ENG9</accession>
<organism evidence="1 2">
    <name type="scientific">Mycena albidolilacea</name>
    <dbReference type="NCBI Taxonomy" id="1033008"/>
    <lineage>
        <taxon>Eukaryota</taxon>
        <taxon>Fungi</taxon>
        <taxon>Dikarya</taxon>
        <taxon>Basidiomycota</taxon>
        <taxon>Agaricomycotina</taxon>
        <taxon>Agaricomycetes</taxon>
        <taxon>Agaricomycetidae</taxon>
        <taxon>Agaricales</taxon>
        <taxon>Marasmiineae</taxon>
        <taxon>Mycenaceae</taxon>
        <taxon>Mycena</taxon>
    </lineage>
</organism>
<gene>
    <name evidence="1" type="ORF">DFH08DRAFT_963071</name>
</gene>
<reference evidence="1" key="1">
    <citation type="submission" date="2023-03" db="EMBL/GenBank/DDBJ databases">
        <title>Massive genome expansion in bonnet fungi (Mycena s.s.) driven by repeated elements and novel gene families across ecological guilds.</title>
        <authorList>
            <consortium name="Lawrence Berkeley National Laboratory"/>
            <person name="Harder C.B."/>
            <person name="Miyauchi S."/>
            <person name="Viragh M."/>
            <person name="Kuo A."/>
            <person name="Thoen E."/>
            <person name="Andreopoulos B."/>
            <person name="Lu D."/>
            <person name="Skrede I."/>
            <person name="Drula E."/>
            <person name="Henrissat B."/>
            <person name="Morin E."/>
            <person name="Kohler A."/>
            <person name="Barry K."/>
            <person name="LaButti K."/>
            <person name="Morin E."/>
            <person name="Salamov A."/>
            <person name="Lipzen A."/>
            <person name="Mereny Z."/>
            <person name="Hegedus B."/>
            <person name="Baldrian P."/>
            <person name="Stursova M."/>
            <person name="Weitz H."/>
            <person name="Taylor A."/>
            <person name="Grigoriev I.V."/>
            <person name="Nagy L.G."/>
            <person name="Martin F."/>
            <person name="Kauserud H."/>
        </authorList>
    </citation>
    <scope>NUCLEOTIDE SEQUENCE</scope>
    <source>
        <strain evidence="1">CBHHK002</strain>
    </source>
</reference>
<name>A0AAD7ENG9_9AGAR</name>
<evidence type="ECO:0000313" key="2">
    <source>
        <dbReference type="Proteomes" id="UP001218218"/>
    </source>
</evidence>
<sequence length="491" mass="52951">MSTILAFSSTVLFSWGVRRSVTLRLRKDDMPLATFVSFVKISSRSFIFDFKKPTFTLTAIVIIILTGEQTAGWSALITPRAIVIKTPLIGHEIDFSSPLLRQMPNNAAVTDCIVNGTSRAPFIVGQTDSGYAAVKGDLSLPVTFNVMDYCKHSIVILGGILPLTLSPLNSSTWFPGTKTLPPTIKPVCDLPYSLTSSYPLFRQGFTADVYCGFWNSTDPTIPIVHLQNDTVGSWQHPNVGAANVSFATLYSNCTAEVPRFHNWTGAYTLTTRRNYILMIACPSHDNLSYKLVFDAGRTGLYGSAGTTVCSLSPKITNVSVTYSDVIDTATNGVAADISGPRDFFRKVDGSTFTHNITLRTTEKYIRGVTEYSGSVFRACLSTNTDFLDALPSNKNVSTSGMFRSETVGWVTVAAVTILELLLGTIGNRTAEGEYFDPADVMHLVAAAAAGGLNSVFVGTEEEHIRAAEDVHVSLGTTAGRGAASVVNRGPI</sequence>
<comment type="caution">
    <text evidence="1">The sequence shown here is derived from an EMBL/GenBank/DDBJ whole genome shotgun (WGS) entry which is preliminary data.</text>
</comment>
<proteinExistence type="predicted"/>
<dbReference type="AlphaFoldDB" id="A0AAD7ENG9"/>
<evidence type="ECO:0000313" key="1">
    <source>
        <dbReference type="EMBL" id="KAJ7343062.1"/>
    </source>
</evidence>
<protein>
    <submittedName>
        <fullName evidence="1">Uncharacterized protein</fullName>
    </submittedName>
</protein>